<feature type="domain" description="FAD-binding" evidence="1">
    <location>
        <begin position="7"/>
        <end position="347"/>
    </location>
</feature>
<dbReference type="PRINTS" id="PR00420">
    <property type="entry name" value="RNGMNOXGNASE"/>
</dbReference>
<keyword evidence="2" id="KW-0503">Monooxygenase</keyword>
<evidence type="ECO:0000259" key="1">
    <source>
        <dbReference type="Pfam" id="PF01494"/>
    </source>
</evidence>
<protein>
    <submittedName>
        <fullName evidence="2">FAD-dependent monooxygenase</fullName>
    </submittedName>
</protein>
<dbReference type="InterPro" id="IPR002938">
    <property type="entry name" value="FAD-bd"/>
</dbReference>
<dbReference type="PANTHER" id="PTHR46865">
    <property type="entry name" value="OXIDOREDUCTASE-RELATED"/>
    <property type="match status" value="1"/>
</dbReference>
<keyword evidence="2" id="KW-0560">Oxidoreductase</keyword>
<dbReference type="InterPro" id="IPR051704">
    <property type="entry name" value="FAD_aromatic-hydroxylase"/>
</dbReference>
<evidence type="ECO:0000313" key="2">
    <source>
        <dbReference type="EMBL" id="GAA5047828.1"/>
    </source>
</evidence>
<sequence length="409" mass="44012">MTSGSQARVVVSGGGIGGNAVALQLIRAGASVTVVERAAAARPGGQAVDLRGPSEEVARRMGLMPGIRRYQLDERGMKMVDSAGRDVVRMPAEMFDGKGGVAEIEITRGDLNEVLLDAVTETGAVDYRYGEWITGVAQDEAGVEVTFASGGTERFDLLIGADGLHSATRRLVFGPEEEYSTYLGGYMSYFTIPMPNTVEPHWFTMHSVVGGANVGIRPDADPATAKAIITIRHDIDPTLRRNVPAQQQLIRESLAQGGWISHEVVAAMDAATDFYFDELARIEMPAWYHGRVALLGDAGYCGSPMTGQGTAMALIGAYLLAGEIAASHDHLVQALVRYDRQLRPFVAKAQTLPPGGVKAMTPRSSLGISAGHALNRFMTTKVMKPLMMKMLTRTESYELPDYPTKPVAR</sequence>
<dbReference type="InterPro" id="IPR036188">
    <property type="entry name" value="FAD/NAD-bd_sf"/>
</dbReference>
<proteinExistence type="predicted"/>
<dbReference type="Pfam" id="PF01494">
    <property type="entry name" value="FAD_binding_3"/>
    <property type="match status" value="1"/>
</dbReference>
<dbReference type="PANTHER" id="PTHR46865:SF2">
    <property type="entry name" value="MONOOXYGENASE"/>
    <property type="match status" value="1"/>
</dbReference>
<comment type="caution">
    <text evidence="2">The sequence shown here is derived from an EMBL/GenBank/DDBJ whole genome shotgun (WGS) entry which is preliminary data.</text>
</comment>
<gene>
    <name evidence="2" type="ORF">GCM10023318_14820</name>
</gene>
<reference evidence="3" key="1">
    <citation type="journal article" date="2019" name="Int. J. Syst. Evol. Microbiol.">
        <title>The Global Catalogue of Microorganisms (GCM) 10K type strain sequencing project: providing services to taxonomists for standard genome sequencing and annotation.</title>
        <authorList>
            <consortium name="The Broad Institute Genomics Platform"/>
            <consortium name="The Broad Institute Genome Sequencing Center for Infectious Disease"/>
            <person name="Wu L."/>
            <person name="Ma J."/>
        </authorList>
    </citation>
    <scope>NUCLEOTIDE SEQUENCE [LARGE SCALE GENOMIC DNA]</scope>
    <source>
        <strain evidence="3">JCM 18298</strain>
    </source>
</reference>
<evidence type="ECO:0000313" key="3">
    <source>
        <dbReference type="Proteomes" id="UP001500603"/>
    </source>
</evidence>
<dbReference type="GO" id="GO:0004497">
    <property type="term" value="F:monooxygenase activity"/>
    <property type="evidence" value="ECO:0007669"/>
    <property type="project" value="UniProtKB-KW"/>
</dbReference>
<dbReference type="RefSeq" id="WP_345494295.1">
    <property type="nucleotide sequence ID" value="NZ_BAABJM010000001.1"/>
</dbReference>
<dbReference type="EMBL" id="BAABJM010000001">
    <property type="protein sequence ID" value="GAA5047828.1"/>
    <property type="molecule type" value="Genomic_DNA"/>
</dbReference>
<organism evidence="2 3">
    <name type="scientific">Nocardia callitridis</name>
    <dbReference type="NCBI Taxonomy" id="648753"/>
    <lineage>
        <taxon>Bacteria</taxon>
        <taxon>Bacillati</taxon>
        <taxon>Actinomycetota</taxon>
        <taxon>Actinomycetes</taxon>
        <taxon>Mycobacteriales</taxon>
        <taxon>Nocardiaceae</taxon>
        <taxon>Nocardia</taxon>
    </lineage>
</organism>
<name>A0ABP9K168_9NOCA</name>
<dbReference type="Gene3D" id="3.50.50.60">
    <property type="entry name" value="FAD/NAD(P)-binding domain"/>
    <property type="match status" value="1"/>
</dbReference>
<keyword evidence="3" id="KW-1185">Reference proteome</keyword>
<dbReference type="SUPFAM" id="SSF51905">
    <property type="entry name" value="FAD/NAD(P)-binding domain"/>
    <property type="match status" value="1"/>
</dbReference>
<dbReference type="Gene3D" id="3.30.9.10">
    <property type="entry name" value="D-Amino Acid Oxidase, subunit A, domain 2"/>
    <property type="match status" value="1"/>
</dbReference>
<accession>A0ABP9K168</accession>
<dbReference type="Proteomes" id="UP001500603">
    <property type="component" value="Unassembled WGS sequence"/>
</dbReference>